<keyword evidence="2" id="KW-1185">Reference proteome</keyword>
<sequence length="85" mass="9815">MLLRVNLDRGRACWFALEQNMLKGSNCFRLFDYYTVGLQSNHPRSLSVSELIKLLLAPERLIQSPTILTRILRQTITEQPNVRVG</sequence>
<name>A0A504YUP8_FASGI</name>
<protein>
    <submittedName>
        <fullName evidence="1">Uncharacterized protein</fullName>
    </submittedName>
</protein>
<accession>A0A504YUP8</accession>
<organism evidence="1 2">
    <name type="scientific">Fasciola gigantica</name>
    <name type="common">Giant liver fluke</name>
    <dbReference type="NCBI Taxonomy" id="46835"/>
    <lineage>
        <taxon>Eukaryota</taxon>
        <taxon>Metazoa</taxon>
        <taxon>Spiralia</taxon>
        <taxon>Lophotrochozoa</taxon>
        <taxon>Platyhelminthes</taxon>
        <taxon>Trematoda</taxon>
        <taxon>Digenea</taxon>
        <taxon>Plagiorchiida</taxon>
        <taxon>Echinostomata</taxon>
        <taxon>Echinostomatoidea</taxon>
        <taxon>Fasciolidae</taxon>
        <taxon>Fasciola</taxon>
    </lineage>
</organism>
<reference evidence="1 2" key="1">
    <citation type="submission" date="2019-04" db="EMBL/GenBank/DDBJ databases">
        <title>Annotation for the trematode Fasciola gigantica.</title>
        <authorList>
            <person name="Choi Y.-J."/>
        </authorList>
    </citation>
    <scope>NUCLEOTIDE SEQUENCE [LARGE SCALE GENOMIC DNA]</scope>
    <source>
        <strain evidence="1">Uganda_cow_1</strain>
    </source>
</reference>
<dbReference type="EMBL" id="SUNJ01004554">
    <property type="protein sequence ID" value="TPP64329.1"/>
    <property type="molecule type" value="Genomic_DNA"/>
</dbReference>
<comment type="caution">
    <text evidence="1">The sequence shown here is derived from an EMBL/GenBank/DDBJ whole genome shotgun (WGS) entry which is preliminary data.</text>
</comment>
<dbReference type="Proteomes" id="UP000316759">
    <property type="component" value="Unassembled WGS sequence"/>
</dbReference>
<evidence type="ECO:0000313" key="1">
    <source>
        <dbReference type="EMBL" id="TPP64329.1"/>
    </source>
</evidence>
<dbReference type="AlphaFoldDB" id="A0A504YUP8"/>
<evidence type="ECO:0000313" key="2">
    <source>
        <dbReference type="Proteomes" id="UP000316759"/>
    </source>
</evidence>
<gene>
    <name evidence="1" type="ORF">FGIG_08653</name>
</gene>
<proteinExistence type="predicted"/>